<dbReference type="PANTHER" id="PTHR43722:SF1">
    <property type="entry name" value="PROLINE IMINOPEPTIDASE"/>
    <property type="match status" value="1"/>
</dbReference>
<dbReference type="GO" id="GO:0006508">
    <property type="term" value="P:proteolysis"/>
    <property type="evidence" value="ECO:0007669"/>
    <property type="project" value="UniProtKB-KW"/>
</dbReference>
<keyword evidence="6 11" id="KW-0031">Aminopeptidase</keyword>
<evidence type="ECO:0000256" key="12">
    <source>
        <dbReference type="PIRSR" id="PIRSR006431-1"/>
    </source>
</evidence>
<dbReference type="GO" id="GO:0005737">
    <property type="term" value="C:cytoplasm"/>
    <property type="evidence" value="ECO:0007669"/>
    <property type="project" value="UniProtKB-SubCell"/>
</dbReference>
<sequence length="321" mass="35966">MRCLFPAIRPYARERLAVGDGHQLYLEQCGNPDGLPVLFIHGGPGAGITQRDRQFFDPERYRVILFDQRGAGQSQPHASLAANTTDHLIADIEQIRHHLGISQWVLFGGSWGSTLALAYAQTHPAAVIAMVLRGIFLCRDEDIAWFYQCGASRIFAEHWRDFLAPIPLAEQHDLLSAYYRRLTASNELERMAAAKAWSIWEGRCAALKHNPEIVGRLADPHLALAMARIEAHYFYHRAFLDQRPLLHHCQQLADIPGYIVHGRYDMVCPVDQAIALQQAWPVAQLAIVNDAGHASSEPGIVDALIHATERIADRFYRGAAQ</sequence>
<evidence type="ECO:0000256" key="13">
    <source>
        <dbReference type="RuleBase" id="RU003421"/>
    </source>
</evidence>
<evidence type="ECO:0000256" key="11">
    <source>
        <dbReference type="PIRNR" id="PIRNR006431"/>
    </source>
</evidence>
<feature type="active site" description="Nucleophile" evidence="12">
    <location>
        <position position="110"/>
    </location>
</feature>
<evidence type="ECO:0000256" key="2">
    <source>
        <dbReference type="ARBA" id="ARBA00004496"/>
    </source>
</evidence>
<name>A0A4Y8UFP4_9GAMM</name>
<comment type="catalytic activity">
    <reaction evidence="1 11 13">
        <text>Release of N-terminal proline from a peptide.</text>
        <dbReference type="EC" id="3.4.11.5"/>
    </reaction>
</comment>
<dbReference type="PRINTS" id="PR00111">
    <property type="entry name" value="ABHYDROLASE"/>
</dbReference>
<dbReference type="InterPro" id="IPR002410">
    <property type="entry name" value="Peptidase_S33"/>
</dbReference>
<dbReference type="InterPro" id="IPR005944">
    <property type="entry name" value="Pro_iminopeptidase"/>
</dbReference>
<dbReference type="Pfam" id="PF00561">
    <property type="entry name" value="Abhydrolase_1"/>
    <property type="match status" value="1"/>
</dbReference>
<feature type="domain" description="AB hydrolase-1" evidence="14">
    <location>
        <begin position="36"/>
        <end position="295"/>
    </location>
</feature>
<organism evidence="15 16">
    <name type="scientific">Gammaproteobacteria bacterium LSUCC0057</name>
    <dbReference type="NCBI Taxonomy" id="2559237"/>
    <lineage>
        <taxon>Bacteria</taxon>
        <taxon>Pseudomonadati</taxon>
        <taxon>Pseudomonadota</taxon>
        <taxon>Gammaproteobacteria</taxon>
        <taxon>Cellvibrionales</taxon>
        <taxon>Porticoccaceae</taxon>
        <taxon>SAR92 clade</taxon>
    </lineage>
</organism>
<comment type="subcellular location">
    <subcellularLocation>
        <location evidence="2 11">Cytoplasm</location>
    </subcellularLocation>
</comment>
<dbReference type="AlphaFoldDB" id="A0A4Y8UFP4"/>
<keyword evidence="16" id="KW-1185">Reference proteome</keyword>
<dbReference type="NCBIfam" id="TIGR01249">
    <property type="entry name" value="pro_imino_pep_1"/>
    <property type="match status" value="1"/>
</dbReference>
<evidence type="ECO:0000256" key="6">
    <source>
        <dbReference type="ARBA" id="ARBA00022438"/>
    </source>
</evidence>
<gene>
    <name evidence="15" type="primary">pip</name>
    <name evidence="15" type="ORF">E3W66_09360</name>
</gene>
<dbReference type="Gene3D" id="3.40.50.1820">
    <property type="entry name" value="alpha/beta hydrolase"/>
    <property type="match status" value="1"/>
</dbReference>
<evidence type="ECO:0000313" key="15">
    <source>
        <dbReference type="EMBL" id="TFH67218.1"/>
    </source>
</evidence>
<evidence type="ECO:0000256" key="8">
    <source>
        <dbReference type="ARBA" id="ARBA00022670"/>
    </source>
</evidence>
<accession>A0A4Y8UFP4</accession>
<keyword evidence="8 11" id="KW-0645">Protease</keyword>
<dbReference type="EC" id="3.4.11.5" evidence="4 11"/>
<dbReference type="PIRSF" id="PIRSF006431">
    <property type="entry name" value="Pept_S33"/>
    <property type="match status" value="1"/>
</dbReference>
<proteinExistence type="inferred from homology"/>
<comment type="caution">
    <text evidence="15">The sequence shown here is derived from an EMBL/GenBank/DDBJ whole genome shotgun (WGS) entry which is preliminary data.</text>
</comment>
<protein>
    <recommendedName>
        <fullName evidence="5 11">Proline iminopeptidase</fullName>
        <shortName evidence="11">PIP</shortName>
        <ecNumber evidence="4 11">3.4.11.5</ecNumber>
    </recommendedName>
    <alternativeName>
        <fullName evidence="10 11">Prolyl aminopeptidase</fullName>
    </alternativeName>
</protein>
<keyword evidence="7 11" id="KW-0963">Cytoplasm</keyword>
<keyword evidence="9 11" id="KW-0378">Hydrolase</keyword>
<dbReference type="InterPro" id="IPR029058">
    <property type="entry name" value="AB_hydrolase_fold"/>
</dbReference>
<feature type="active site" description="Proton donor" evidence="12">
    <location>
        <position position="293"/>
    </location>
</feature>
<reference evidence="15 16" key="1">
    <citation type="submission" date="2019-03" db="EMBL/GenBank/DDBJ databases">
        <title>Draft genome of Gammaproteobacteria bacterium LSUCC0057, a member of the SAR92 clade.</title>
        <authorList>
            <person name="Lanclos V.C."/>
            <person name="Doiron C."/>
            <person name="Henson M.W."/>
            <person name="Thrash J.C."/>
        </authorList>
    </citation>
    <scope>NUCLEOTIDE SEQUENCE [LARGE SCALE GENOMIC DNA]</scope>
    <source>
        <strain evidence="15 16">LSUCC0057</strain>
    </source>
</reference>
<evidence type="ECO:0000313" key="16">
    <source>
        <dbReference type="Proteomes" id="UP000298133"/>
    </source>
</evidence>
<evidence type="ECO:0000256" key="4">
    <source>
        <dbReference type="ARBA" id="ARBA00012568"/>
    </source>
</evidence>
<comment type="similarity">
    <text evidence="3 11 13">Belongs to the peptidase S33 family.</text>
</comment>
<dbReference type="PRINTS" id="PR00793">
    <property type="entry name" value="PROAMNOPTASE"/>
</dbReference>
<evidence type="ECO:0000256" key="5">
    <source>
        <dbReference type="ARBA" id="ARBA00021843"/>
    </source>
</evidence>
<dbReference type="GO" id="GO:0004177">
    <property type="term" value="F:aminopeptidase activity"/>
    <property type="evidence" value="ECO:0007669"/>
    <property type="project" value="UniProtKB-UniRule"/>
</dbReference>
<evidence type="ECO:0000259" key="14">
    <source>
        <dbReference type="Pfam" id="PF00561"/>
    </source>
</evidence>
<dbReference type="InterPro" id="IPR000073">
    <property type="entry name" value="AB_hydrolase_1"/>
</dbReference>
<evidence type="ECO:0000256" key="7">
    <source>
        <dbReference type="ARBA" id="ARBA00022490"/>
    </source>
</evidence>
<dbReference type="EMBL" id="SPIA01000004">
    <property type="protein sequence ID" value="TFH67218.1"/>
    <property type="molecule type" value="Genomic_DNA"/>
</dbReference>
<evidence type="ECO:0000256" key="1">
    <source>
        <dbReference type="ARBA" id="ARBA00001585"/>
    </source>
</evidence>
<evidence type="ECO:0000256" key="9">
    <source>
        <dbReference type="ARBA" id="ARBA00022801"/>
    </source>
</evidence>
<evidence type="ECO:0000256" key="3">
    <source>
        <dbReference type="ARBA" id="ARBA00010088"/>
    </source>
</evidence>
<feature type="active site" evidence="12">
    <location>
        <position position="265"/>
    </location>
</feature>
<dbReference type="OrthoDB" id="9796770at2"/>
<dbReference type="PANTHER" id="PTHR43722">
    <property type="entry name" value="PROLINE IMINOPEPTIDASE"/>
    <property type="match status" value="1"/>
</dbReference>
<dbReference type="SUPFAM" id="SSF53474">
    <property type="entry name" value="alpha/beta-Hydrolases"/>
    <property type="match status" value="1"/>
</dbReference>
<evidence type="ECO:0000256" key="10">
    <source>
        <dbReference type="ARBA" id="ARBA00029605"/>
    </source>
</evidence>
<dbReference type="Proteomes" id="UP000298133">
    <property type="component" value="Unassembled WGS sequence"/>
</dbReference>